<protein>
    <submittedName>
        <fullName evidence="2">Uncharacterized protein</fullName>
    </submittedName>
</protein>
<dbReference type="EMBL" id="KV745099">
    <property type="protein sequence ID" value="OCK77803.1"/>
    <property type="molecule type" value="Genomic_DNA"/>
</dbReference>
<keyword evidence="3" id="KW-1185">Reference proteome</keyword>
<name>A0A8E2E5Y5_9PEZI</name>
<reference evidence="2 3" key="1">
    <citation type="journal article" date="2016" name="Nat. Commun.">
        <title>Ectomycorrhizal ecology is imprinted in the genome of the dominant symbiotic fungus Cenococcum geophilum.</title>
        <authorList>
            <consortium name="DOE Joint Genome Institute"/>
            <person name="Peter M."/>
            <person name="Kohler A."/>
            <person name="Ohm R.A."/>
            <person name="Kuo A."/>
            <person name="Krutzmann J."/>
            <person name="Morin E."/>
            <person name="Arend M."/>
            <person name="Barry K.W."/>
            <person name="Binder M."/>
            <person name="Choi C."/>
            <person name="Clum A."/>
            <person name="Copeland A."/>
            <person name="Grisel N."/>
            <person name="Haridas S."/>
            <person name="Kipfer T."/>
            <person name="LaButti K."/>
            <person name="Lindquist E."/>
            <person name="Lipzen A."/>
            <person name="Maire R."/>
            <person name="Meier B."/>
            <person name="Mihaltcheva S."/>
            <person name="Molinier V."/>
            <person name="Murat C."/>
            <person name="Poggeler S."/>
            <person name="Quandt C.A."/>
            <person name="Sperisen C."/>
            <person name="Tritt A."/>
            <person name="Tisserant E."/>
            <person name="Crous P.W."/>
            <person name="Henrissat B."/>
            <person name="Nehls U."/>
            <person name="Egli S."/>
            <person name="Spatafora J.W."/>
            <person name="Grigoriev I.V."/>
            <person name="Martin F.M."/>
        </authorList>
    </citation>
    <scope>NUCLEOTIDE SEQUENCE [LARGE SCALE GENOMIC DNA]</scope>
    <source>
        <strain evidence="2 3">CBS 459.81</strain>
    </source>
</reference>
<evidence type="ECO:0000313" key="3">
    <source>
        <dbReference type="Proteomes" id="UP000250266"/>
    </source>
</evidence>
<dbReference type="PANTHER" id="PTHR38049">
    <property type="entry name" value="RICIN B LECTIN DOMAIN-CONTAINING PROTEIN"/>
    <property type="match status" value="1"/>
</dbReference>
<feature type="non-terminal residue" evidence="2">
    <location>
        <position position="205"/>
    </location>
</feature>
<organism evidence="2 3">
    <name type="scientific">Lepidopterella palustris CBS 459.81</name>
    <dbReference type="NCBI Taxonomy" id="1314670"/>
    <lineage>
        <taxon>Eukaryota</taxon>
        <taxon>Fungi</taxon>
        <taxon>Dikarya</taxon>
        <taxon>Ascomycota</taxon>
        <taxon>Pezizomycotina</taxon>
        <taxon>Dothideomycetes</taxon>
        <taxon>Pleosporomycetidae</taxon>
        <taxon>Mytilinidiales</taxon>
        <taxon>Argynnaceae</taxon>
        <taxon>Lepidopterella</taxon>
    </lineage>
</organism>
<evidence type="ECO:0000256" key="1">
    <source>
        <dbReference type="SAM" id="SignalP"/>
    </source>
</evidence>
<sequence length="205" mass="23030">MPLGIITSIAACPAIIGTVEAVQQGQKKNAKEKHRGMKSNLVVQCFSTRRGGREVNGGTVVLRDNKLYVEIALDDGEEIEPGHPFAGYFLPFPEQNWGRKGEGLVSTISDDPPQLNWVYMDADTNEIKYGLRVDAEPHIVGPWNCTMVEKRLTLLDWEGFMVVKEADGLWQLYFDADDNGLKGKVDSNKKKLEVELIRKELKKKK</sequence>
<dbReference type="OrthoDB" id="3928002at2759"/>
<dbReference type="AlphaFoldDB" id="A0A8E2E5Y5"/>
<dbReference type="Proteomes" id="UP000250266">
    <property type="component" value="Unassembled WGS sequence"/>
</dbReference>
<proteinExistence type="predicted"/>
<feature type="signal peptide" evidence="1">
    <location>
        <begin position="1"/>
        <end position="21"/>
    </location>
</feature>
<gene>
    <name evidence="2" type="ORF">K432DRAFT_258955</name>
</gene>
<evidence type="ECO:0000313" key="2">
    <source>
        <dbReference type="EMBL" id="OCK77803.1"/>
    </source>
</evidence>
<keyword evidence="1" id="KW-0732">Signal</keyword>
<dbReference type="PANTHER" id="PTHR38049:SF2">
    <property type="entry name" value="RICIN B LECTIN DOMAIN-CONTAINING PROTEIN"/>
    <property type="match status" value="1"/>
</dbReference>
<feature type="chain" id="PRO_5034619585" evidence="1">
    <location>
        <begin position="22"/>
        <end position="205"/>
    </location>
</feature>
<accession>A0A8E2E5Y5</accession>